<dbReference type="AlphaFoldDB" id="A0A2N5RW20"/>
<evidence type="ECO:0000259" key="2">
    <source>
        <dbReference type="Pfam" id="PF16242"/>
    </source>
</evidence>
<feature type="compositionally biased region" description="Gly residues" evidence="1">
    <location>
        <begin position="1004"/>
        <end position="1013"/>
    </location>
</feature>
<dbReference type="Gene3D" id="2.30.110.10">
    <property type="entry name" value="Electron Transport, Fmn-binding Protein, Chain A"/>
    <property type="match status" value="1"/>
</dbReference>
<dbReference type="InterPro" id="IPR012349">
    <property type="entry name" value="Split_barrel_FMN-bd"/>
</dbReference>
<gene>
    <name evidence="3" type="ORF">PCASD_26066</name>
</gene>
<evidence type="ECO:0000313" key="4">
    <source>
        <dbReference type="Proteomes" id="UP000235392"/>
    </source>
</evidence>
<protein>
    <recommendedName>
        <fullName evidence="2">General stress protein FMN-binding split barrel domain-containing protein</fullName>
    </recommendedName>
</protein>
<organism evidence="3 4">
    <name type="scientific">Puccinia coronata f. sp. avenae</name>
    <dbReference type="NCBI Taxonomy" id="200324"/>
    <lineage>
        <taxon>Eukaryota</taxon>
        <taxon>Fungi</taxon>
        <taxon>Dikarya</taxon>
        <taxon>Basidiomycota</taxon>
        <taxon>Pucciniomycotina</taxon>
        <taxon>Pucciniomycetes</taxon>
        <taxon>Pucciniales</taxon>
        <taxon>Pucciniaceae</taxon>
        <taxon>Puccinia</taxon>
    </lineage>
</organism>
<accession>A0A2N5RW20</accession>
<feature type="compositionally biased region" description="Polar residues" evidence="1">
    <location>
        <begin position="483"/>
        <end position="500"/>
    </location>
</feature>
<dbReference type="PANTHER" id="PTHR34818">
    <property type="entry name" value="PROTEIN BLI-3"/>
    <property type="match status" value="1"/>
</dbReference>
<evidence type="ECO:0000256" key="1">
    <source>
        <dbReference type="SAM" id="MobiDB-lite"/>
    </source>
</evidence>
<dbReference type="InterPro" id="IPR052917">
    <property type="entry name" value="Stress-Dev_Protein"/>
</dbReference>
<feature type="region of interest" description="Disordered" evidence="1">
    <location>
        <begin position="55"/>
        <end position="76"/>
    </location>
</feature>
<feature type="compositionally biased region" description="Polar residues" evidence="1">
    <location>
        <begin position="55"/>
        <end position="68"/>
    </location>
</feature>
<feature type="region of interest" description="Disordered" evidence="1">
    <location>
        <begin position="930"/>
        <end position="1032"/>
    </location>
</feature>
<name>A0A2N5RW20_9BASI</name>
<dbReference type="EMBL" id="PGCI01001383">
    <property type="protein sequence ID" value="PLW05184.1"/>
    <property type="molecule type" value="Genomic_DNA"/>
</dbReference>
<dbReference type="Pfam" id="PF16242">
    <property type="entry name" value="Pyrid_ox_like"/>
    <property type="match status" value="1"/>
</dbReference>
<feature type="domain" description="General stress protein FMN-binding split barrel" evidence="2">
    <location>
        <begin position="115"/>
        <end position="266"/>
    </location>
</feature>
<feature type="region of interest" description="Disordered" evidence="1">
    <location>
        <begin position="434"/>
        <end position="538"/>
    </location>
</feature>
<feature type="compositionally biased region" description="Basic residues" evidence="1">
    <location>
        <begin position="460"/>
        <end position="473"/>
    </location>
</feature>
<dbReference type="PANTHER" id="PTHR34818:SF1">
    <property type="entry name" value="PROTEIN BLI-3"/>
    <property type="match status" value="1"/>
</dbReference>
<dbReference type="Proteomes" id="UP000235392">
    <property type="component" value="Unassembled WGS sequence"/>
</dbReference>
<sequence>MTSFKIRSESEQSNDCLIQTIIRSFPSVSFQVPSAQSPDCAHEVAYISRRLLDQSPSSKSSQLQTTPQSHPPYQKHLHPQPYFRAHESTLLRSLATMEADPYVQKASQDAPTQQKAEEVESIIDHVKTAMLTTRHNGGALNSRAMVPASKKGLVFEFVANNHSEKFEDLQNDPSCNVSFYDPSNTDWVSVSGQAKIIEDHEEIKKIWNSSLSAWFGNLGDGKHTGNYDDPRVAAIQVKPTEIRYWNAKSKISQTMDVAKAKITGNAAAPGVLRVINNNELGQLRDINGKHVAYLNPQPPGYLIVTSRLSPTVGSCITLPTNLHVNKLSSSEAPQGLACAASSPATLCIPHQHKPADAPSSHLSLTSAHLQLYYPLIFSAFAFFPKKPSSASNMFHPTPCRGTIINLPLLDQQSQSYPLPSHQFLNAANSANNAFQTQHLPPSNSSQAARPASLAQSAQPAKRKAAPRKSRKKGRVEGKDANPTPANTSSSNQPAPPSNGNEAARPAPLAEFAQPAPRQSRKKRRVEDEDDDEPRYPQPIKELLKQSAAQLRKVAQENSKGTFSEADEAFFLEFYQKQEQELAIKAIERCVSLPMVHAFLGRRLAVREVNRWNRFLQTDQAREIFQQSGKGVKNRETMKKLSAAYSLLTPEEKAALVRDIDADDLDLDDVGELPNLGGADGMLNSRPDEDAETSGDGSRPGNTYPAGVTPANLPLVRATVPHLFLKEKAMKVLNKWASEAVNIAKTCNCEVVFFAVSKHLAKHSFRLSRCTPGAEGSVQTLNDIDGVSHFAARLQALVTGNSVAQLTINEKLPEAEPKSRRKLVPQVSAALATMLARSTKNVLTEWPWTNTDNILQQARVKVVLSPKGVSKLLWIKTSNQHLHKVPALQILLDLREGHLKVVPMTEEELNNANVPSGADGGRLDCSAAGGDGTQDCGHDQSAAGGNGAEGDLGGNRSTAGGDGAEGGRYNGSVARGDGAEGRDNCSNEINSPRGDQDSSNDSSAGAGGSGGWENDGGDSDSSGTKSTKVDHDR</sequence>
<feature type="compositionally biased region" description="Polar residues" evidence="1">
    <location>
        <begin position="434"/>
        <end position="447"/>
    </location>
</feature>
<reference evidence="3 4" key="1">
    <citation type="submission" date="2017-11" db="EMBL/GenBank/DDBJ databases">
        <title>De novo assembly and phasing of dikaryotic genomes from two isolates of Puccinia coronata f. sp. avenae, the causal agent of oat crown rust.</title>
        <authorList>
            <person name="Miller M.E."/>
            <person name="Zhang Y."/>
            <person name="Omidvar V."/>
            <person name="Sperschneider J."/>
            <person name="Schwessinger B."/>
            <person name="Raley C."/>
            <person name="Palmer J.M."/>
            <person name="Garnica D."/>
            <person name="Upadhyaya N."/>
            <person name="Rathjen J."/>
            <person name="Taylor J.M."/>
            <person name="Park R.F."/>
            <person name="Dodds P.N."/>
            <person name="Hirsch C.D."/>
            <person name="Kianian S.F."/>
            <person name="Figueroa M."/>
        </authorList>
    </citation>
    <scope>NUCLEOTIDE SEQUENCE [LARGE SCALE GENOMIC DNA]</scope>
    <source>
        <strain evidence="3">12SD80</strain>
    </source>
</reference>
<proteinExistence type="predicted"/>
<dbReference type="SUPFAM" id="SSF50475">
    <property type="entry name" value="FMN-binding split barrel"/>
    <property type="match status" value="1"/>
</dbReference>
<feature type="compositionally biased region" description="Gly residues" evidence="1">
    <location>
        <begin position="959"/>
        <end position="968"/>
    </location>
</feature>
<dbReference type="InterPro" id="IPR038725">
    <property type="entry name" value="YdaG_split_barrel_FMN-bd"/>
</dbReference>
<feature type="region of interest" description="Disordered" evidence="1">
    <location>
        <begin position="675"/>
        <end position="707"/>
    </location>
</feature>
<evidence type="ECO:0000313" key="3">
    <source>
        <dbReference type="EMBL" id="PLW05184.1"/>
    </source>
</evidence>
<comment type="caution">
    <text evidence="3">The sequence shown here is derived from an EMBL/GenBank/DDBJ whole genome shotgun (WGS) entry which is preliminary data.</text>
</comment>
<feature type="compositionally biased region" description="Gly residues" evidence="1">
    <location>
        <begin position="943"/>
        <end position="952"/>
    </location>
</feature>